<dbReference type="KEGG" id="hoh:Hoch_3940"/>
<dbReference type="Gene3D" id="1.25.10.10">
    <property type="entry name" value="Leucine-rich Repeat Variant"/>
    <property type="match status" value="1"/>
</dbReference>
<protein>
    <recommendedName>
        <fullName evidence="10">4Fe-4S ferredoxin-type domain-containing protein</fullName>
    </recommendedName>
</protein>
<dbReference type="Pfam" id="PF13484">
    <property type="entry name" value="Fer4_16"/>
    <property type="match status" value="1"/>
</dbReference>
<proteinExistence type="predicted"/>
<evidence type="ECO:0000259" key="10">
    <source>
        <dbReference type="PROSITE" id="PS51379"/>
    </source>
</evidence>
<name>D0LI60_HALO1</name>
<dbReference type="OrthoDB" id="9784571at2"/>
<dbReference type="InterPro" id="IPR017900">
    <property type="entry name" value="4Fe4S_Fe_S_CS"/>
</dbReference>
<evidence type="ECO:0000256" key="8">
    <source>
        <dbReference type="ARBA" id="ARBA00023014"/>
    </source>
</evidence>
<dbReference type="InterPro" id="IPR011989">
    <property type="entry name" value="ARM-like"/>
</dbReference>
<evidence type="ECO:0000256" key="2">
    <source>
        <dbReference type="ARBA" id="ARBA00022490"/>
    </source>
</evidence>
<dbReference type="NCBIfam" id="TIGR00276">
    <property type="entry name" value="tRNA epoxyqueuosine(34) reductase QueG"/>
    <property type="match status" value="1"/>
</dbReference>
<dbReference type="EMBL" id="CP001804">
    <property type="protein sequence ID" value="ACY16439.1"/>
    <property type="molecule type" value="Genomic_DNA"/>
</dbReference>
<gene>
    <name evidence="11" type="ordered locus">Hoch_3940</name>
</gene>
<evidence type="ECO:0000256" key="1">
    <source>
        <dbReference type="ARBA" id="ARBA00022485"/>
    </source>
</evidence>
<dbReference type="PROSITE" id="PS00198">
    <property type="entry name" value="4FE4S_FER_1"/>
    <property type="match status" value="1"/>
</dbReference>
<evidence type="ECO:0000256" key="3">
    <source>
        <dbReference type="ARBA" id="ARBA00022694"/>
    </source>
</evidence>
<keyword evidence="7" id="KW-0408">Iron</keyword>
<evidence type="ECO:0000313" key="11">
    <source>
        <dbReference type="EMBL" id="ACY16439.1"/>
    </source>
</evidence>
<dbReference type="Proteomes" id="UP000001880">
    <property type="component" value="Chromosome"/>
</dbReference>
<dbReference type="InterPro" id="IPR016024">
    <property type="entry name" value="ARM-type_fold"/>
</dbReference>
<dbReference type="AlphaFoldDB" id="D0LI60"/>
<keyword evidence="1" id="KW-0004">4Fe-4S</keyword>
<dbReference type="SUPFAM" id="SSF46548">
    <property type="entry name" value="alpha-helical ferredoxin"/>
    <property type="match status" value="1"/>
</dbReference>
<dbReference type="PANTHER" id="PTHR30002">
    <property type="entry name" value="EPOXYQUEUOSINE REDUCTASE"/>
    <property type="match status" value="1"/>
</dbReference>
<reference evidence="11 12" key="1">
    <citation type="journal article" date="2010" name="Stand. Genomic Sci.">
        <title>Complete genome sequence of Haliangium ochraceum type strain (SMP-2).</title>
        <authorList>
            <consortium name="US DOE Joint Genome Institute (JGI-PGF)"/>
            <person name="Ivanova N."/>
            <person name="Daum C."/>
            <person name="Lang E."/>
            <person name="Abt B."/>
            <person name="Kopitz M."/>
            <person name="Saunders E."/>
            <person name="Lapidus A."/>
            <person name="Lucas S."/>
            <person name="Glavina Del Rio T."/>
            <person name="Nolan M."/>
            <person name="Tice H."/>
            <person name="Copeland A."/>
            <person name="Cheng J.F."/>
            <person name="Chen F."/>
            <person name="Bruce D."/>
            <person name="Goodwin L."/>
            <person name="Pitluck S."/>
            <person name="Mavromatis K."/>
            <person name="Pati A."/>
            <person name="Mikhailova N."/>
            <person name="Chen A."/>
            <person name="Palaniappan K."/>
            <person name="Land M."/>
            <person name="Hauser L."/>
            <person name="Chang Y.J."/>
            <person name="Jeffries C.D."/>
            <person name="Detter J.C."/>
            <person name="Brettin T."/>
            <person name="Rohde M."/>
            <person name="Goker M."/>
            <person name="Bristow J."/>
            <person name="Markowitz V."/>
            <person name="Eisen J.A."/>
            <person name="Hugenholtz P."/>
            <person name="Kyrpides N.C."/>
            <person name="Klenk H.P."/>
        </authorList>
    </citation>
    <scope>NUCLEOTIDE SEQUENCE [LARGE SCALE GENOMIC DNA]</scope>
    <source>
        <strain evidence="12">DSM 14365 / CIP 107738 / JCM 11303 / AJ 13395 / SMP-2</strain>
    </source>
</reference>
<dbReference type="GO" id="GO:0008616">
    <property type="term" value="P:tRNA queuosine(34) biosynthetic process"/>
    <property type="evidence" value="ECO:0007669"/>
    <property type="project" value="UniProtKB-KW"/>
</dbReference>
<dbReference type="InterPro" id="IPR017896">
    <property type="entry name" value="4Fe4S_Fe-S-bd"/>
</dbReference>
<evidence type="ECO:0000256" key="6">
    <source>
        <dbReference type="ARBA" id="ARBA00023002"/>
    </source>
</evidence>
<keyword evidence="2" id="KW-0963">Cytoplasm</keyword>
<keyword evidence="8" id="KW-0411">Iron-sulfur</keyword>
<dbReference type="RefSeq" id="WP_012829038.1">
    <property type="nucleotide sequence ID" value="NC_013440.1"/>
</dbReference>
<dbReference type="InterPro" id="IPR013542">
    <property type="entry name" value="QueG_DUF1730"/>
</dbReference>
<keyword evidence="6" id="KW-0560">Oxidoreductase</keyword>
<dbReference type="Pfam" id="PF08331">
    <property type="entry name" value="QueG_DUF1730"/>
    <property type="match status" value="1"/>
</dbReference>
<feature type="compositionally biased region" description="Low complexity" evidence="9">
    <location>
        <begin position="91"/>
        <end position="102"/>
    </location>
</feature>
<evidence type="ECO:0000256" key="5">
    <source>
        <dbReference type="ARBA" id="ARBA00022785"/>
    </source>
</evidence>
<dbReference type="PROSITE" id="PS51379">
    <property type="entry name" value="4FE4S_FER_2"/>
    <property type="match status" value="1"/>
</dbReference>
<evidence type="ECO:0000256" key="4">
    <source>
        <dbReference type="ARBA" id="ARBA00022723"/>
    </source>
</evidence>
<dbReference type="HOGENOM" id="CLU_030790_0_0_7"/>
<dbReference type="Pfam" id="PF13646">
    <property type="entry name" value="HEAT_2"/>
    <property type="match status" value="1"/>
</dbReference>
<dbReference type="eggNOG" id="COG1600">
    <property type="taxonomic scope" value="Bacteria"/>
</dbReference>
<evidence type="ECO:0000256" key="7">
    <source>
        <dbReference type="ARBA" id="ARBA00023004"/>
    </source>
</evidence>
<feature type="region of interest" description="Disordered" evidence="9">
    <location>
        <begin position="91"/>
        <end position="115"/>
    </location>
</feature>
<dbReference type="GO" id="GO:0052693">
    <property type="term" value="F:epoxyqueuosine reductase activity"/>
    <property type="evidence" value="ECO:0007669"/>
    <property type="project" value="TreeGrafter"/>
</dbReference>
<dbReference type="GO" id="GO:0046872">
    <property type="term" value="F:metal ion binding"/>
    <property type="evidence" value="ECO:0007669"/>
    <property type="project" value="UniProtKB-KW"/>
</dbReference>
<keyword evidence="4" id="KW-0479">Metal-binding</keyword>
<keyword evidence="3" id="KW-0819">tRNA processing</keyword>
<dbReference type="GO" id="GO:0051539">
    <property type="term" value="F:4 iron, 4 sulfur cluster binding"/>
    <property type="evidence" value="ECO:0007669"/>
    <property type="project" value="UniProtKB-KW"/>
</dbReference>
<accession>D0LI60</accession>
<evidence type="ECO:0000256" key="9">
    <source>
        <dbReference type="SAM" id="MobiDB-lite"/>
    </source>
</evidence>
<dbReference type="SUPFAM" id="SSF48371">
    <property type="entry name" value="ARM repeat"/>
    <property type="match status" value="1"/>
</dbReference>
<feature type="compositionally biased region" description="Acidic residues" evidence="9">
    <location>
        <begin position="103"/>
        <end position="115"/>
    </location>
</feature>
<evidence type="ECO:0000313" key="12">
    <source>
        <dbReference type="Proteomes" id="UP000001880"/>
    </source>
</evidence>
<dbReference type="STRING" id="502025.Hoch_3940"/>
<keyword evidence="12" id="KW-1185">Reference proteome</keyword>
<organism evidence="11 12">
    <name type="scientific">Haliangium ochraceum (strain DSM 14365 / JCM 11303 / SMP-2)</name>
    <dbReference type="NCBI Taxonomy" id="502025"/>
    <lineage>
        <taxon>Bacteria</taxon>
        <taxon>Pseudomonadati</taxon>
        <taxon>Myxococcota</taxon>
        <taxon>Polyangia</taxon>
        <taxon>Haliangiales</taxon>
        <taxon>Kofleriaceae</taxon>
        <taxon>Haliangium</taxon>
    </lineage>
</organism>
<dbReference type="PANTHER" id="PTHR30002:SF4">
    <property type="entry name" value="EPOXYQUEUOSINE REDUCTASE"/>
    <property type="match status" value="1"/>
</dbReference>
<dbReference type="Gene3D" id="3.30.70.20">
    <property type="match status" value="1"/>
</dbReference>
<keyword evidence="5" id="KW-0671">Queuosine biosynthesis</keyword>
<dbReference type="InterPro" id="IPR004453">
    <property type="entry name" value="QueG"/>
</dbReference>
<dbReference type="SMR" id="D0LI60"/>
<sequence length="445" mass="46297">MSPDAGETRPERLRELLVRGARARGFHRVATAPLTPPRRFAAYRAWLAQDMHGGMGYMAEDAHIAGRAEPASLLAEARSVAIVALAYPAEDGPGAPDAPDAPDASEADAPPGDEDGVIRGFVARYARGRDYHNVLKERLFALAEELAEAVGAPVAARPCVDSAPVLERDLAESAGLGFTGKNTMLITPGLGSYTVLGELLLAAEVAPTLVQVSENKQRCGSCRACLDACPTNAFPAPFVLDARRCVSYLTIEHEGAIPLALRPGLGTRIFGCDVCQEVCPFNARAPARTPADPELSAAAAPAARGTGPAAAVGPRAAPDLVRLLGLGANQRRRYVDGTAMRRASRERLSRNVCVALGNAGDVRAIPALLGALAERSPVVRAHAAWALGRLGAREELRAALADETEAEVRAEMRAALDALASGGDALADAGGDAHAGAGNGADEDR</sequence>
<feature type="domain" description="4Fe-4S ferredoxin-type" evidence="10">
    <location>
        <begin position="210"/>
        <end position="239"/>
    </location>
</feature>